<sequence>DFLNTLLEGEESTIVDLTFISNEQLGKQMVDRRAVFDIYCENEKGEKFIVELQKSKQNFFKDRSVFYSSFPIQEQGQKGNWNFELKERPFIPSLFWILSLMKIRKTKKSIFTK</sequence>
<feature type="non-terminal residue" evidence="1">
    <location>
        <position position="1"/>
    </location>
</feature>
<dbReference type="Pfam" id="PF12784">
    <property type="entry name" value="PDDEXK_2"/>
    <property type="match status" value="1"/>
</dbReference>
<accession>A0ABY0I248</accession>
<dbReference type="RefSeq" id="WP_207218391.1">
    <property type="nucleotide sequence ID" value="NZ_SEZN01000082.1"/>
</dbReference>
<evidence type="ECO:0000313" key="2">
    <source>
        <dbReference type="Proteomes" id="UP000294166"/>
    </source>
</evidence>
<evidence type="ECO:0000313" key="1">
    <source>
        <dbReference type="EMBL" id="RYU58733.1"/>
    </source>
</evidence>
<reference evidence="1 2" key="1">
    <citation type="submission" date="2019-02" db="EMBL/GenBank/DDBJ databases">
        <title>Genome sequences of Aliivibrio finisterrensis strains from farmed Atlantic salmon.</title>
        <authorList>
            <person name="Bowman J.P."/>
        </authorList>
    </citation>
    <scope>NUCLEOTIDE SEQUENCE [LARGE SCALE GENOMIC DNA]</scope>
    <source>
        <strain evidence="1 2">A21</strain>
    </source>
</reference>
<organism evidence="1 2">
    <name type="scientific">Aliivibrio finisterrensis</name>
    <dbReference type="NCBI Taxonomy" id="511998"/>
    <lineage>
        <taxon>Bacteria</taxon>
        <taxon>Pseudomonadati</taxon>
        <taxon>Pseudomonadota</taxon>
        <taxon>Gammaproteobacteria</taxon>
        <taxon>Vibrionales</taxon>
        <taxon>Vibrionaceae</taxon>
        <taxon>Aliivibrio</taxon>
    </lineage>
</organism>
<gene>
    <name evidence="1" type="ORF">ERW53_20405</name>
</gene>
<dbReference type="EMBL" id="SEZN01000082">
    <property type="protein sequence ID" value="RYU58733.1"/>
    <property type="molecule type" value="Genomic_DNA"/>
</dbReference>
<dbReference type="PANTHER" id="PTHR41317">
    <property type="entry name" value="PD-(D_E)XK NUCLEASE FAMILY TRANSPOSASE"/>
    <property type="match status" value="1"/>
</dbReference>
<name>A0ABY0I248_9GAMM</name>
<dbReference type="PANTHER" id="PTHR41317:SF1">
    <property type="entry name" value="PD-(D_E)XK NUCLEASE FAMILY TRANSPOSASE"/>
    <property type="match status" value="1"/>
</dbReference>
<comment type="caution">
    <text evidence="1">The sequence shown here is derived from an EMBL/GenBank/DDBJ whole genome shotgun (WGS) entry which is preliminary data.</text>
</comment>
<keyword evidence="2" id="KW-1185">Reference proteome</keyword>
<proteinExistence type="predicted"/>
<evidence type="ECO:0008006" key="3">
    <source>
        <dbReference type="Google" id="ProtNLM"/>
    </source>
</evidence>
<protein>
    <recommendedName>
        <fullName evidence="3">Rpn family recombination-promoting nuclease/putative transposase</fullName>
    </recommendedName>
</protein>
<dbReference type="Proteomes" id="UP000294166">
    <property type="component" value="Unassembled WGS sequence"/>
</dbReference>